<dbReference type="Gene3D" id="3.20.20.100">
    <property type="entry name" value="NADP-dependent oxidoreductase domain"/>
    <property type="match status" value="1"/>
</dbReference>
<gene>
    <name evidence="2" type="ORF">UFOPK2782_00631</name>
</gene>
<sequence length="485" mass="53201">MSAKNVETYKLAKGLEISRAITGLWQIADMEKDGNTLDPVRTAQFMAPYAEAGLNTFDMADHYGSAEIIAGTFKKSLGEGAKTKLLTKWVPKPGPVSREQVREAVQARLDRLQTKRVDLLQYHAWKFSNPYWLDALIYLQELKEEGLIRAIGTTNFDTAHLRIAKASGVDLVSNQISYSLVDRRGGGQMGDYCAANGIAILAYGTLCGGFISKKWLGKSEPTGDGLSNWSLMKYKRFIDTAGGWDKFQNVLETLNKVSEETDRSISTIASKYQLSQKAVGAVIIGARLGENAHIADAASLFTFELSKDQRKRIKGALDLLDPIPGDCGDEYRKPPYLTASGDLSHHLEEFPPVYKSIKTGSKERIDSGTTWETLAGYSRAVRIGERVLVSGTTATHGALAVGKNDPAAQAHFVIDKIEASLESLGAKLSDVVRTRVFVNNMSDWEAVSIAHGERFADIRPANTMFIAKLIGDEYLVEIEAEAVIQ</sequence>
<evidence type="ECO:0000259" key="1">
    <source>
        <dbReference type="Pfam" id="PF00248"/>
    </source>
</evidence>
<dbReference type="Pfam" id="PF00248">
    <property type="entry name" value="Aldo_ket_red"/>
    <property type="match status" value="1"/>
</dbReference>
<protein>
    <submittedName>
        <fullName evidence="2">Unannotated protein</fullName>
    </submittedName>
</protein>
<dbReference type="EMBL" id="CAEZYS010000066">
    <property type="protein sequence ID" value="CAB4736069.1"/>
    <property type="molecule type" value="Genomic_DNA"/>
</dbReference>
<dbReference type="InterPro" id="IPR006175">
    <property type="entry name" value="YjgF/YER057c/UK114"/>
</dbReference>
<proteinExistence type="predicted"/>
<organism evidence="2">
    <name type="scientific">freshwater metagenome</name>
    <dbReference type="NCBI Taxonomy" id="449393"/>
    <lineage>
        <taxon>unclassified sequences</taxon>
        <taxon>metagenomes</taxon>
        <taxon>ecological metagenomes</taxon>
    </lineage>
</organism>
<dbReference type="AlphaFoldDB" id="A0A6J6SPG6"/>
<dbReference type="Gene3D" id="3.30.1330.40">
    <property type="entry name" value="RutC-like"/>
    <property type="match status" value="1"/>
</dbReference>
<dbReference type="InterPro" id="IPR035959">
    <property type="entry name" value="RutC-like_sf"/>
</dbReference>
<dbReference type="InterPro" id="IPR036812">
    <property type="entry name" value="NAD(P)_OxRdtase_dom_sf"/>
</dbReference>
<dbReference type="CDD" id="cd19101">
    <property type="entry name" value="AKR_unchar"/>
    <property type="match status" value="1"/>
</dbReference>
<dbReference type="PANTHER" id="PTHR43147:SF2">
    <property type="entry name" value="NADP-DEPENDENT OXIDOREDUCTASE DOMAIN-CONTAINING PROTEIN"/>
    <property type="match status" value="1"/>
</dbReference>
<evidence type="ECO:0000313" key="2">
    <source>
        <dbReference type="EMBL" id="CAB4736069.1"/>
    </source>
</evidence>
<accession>A0A6J6SPG6</accession>
<feature type="domain" description="NADP-dependent oxidoreductase" evidence="1">
    <location>
        <begin position="22"/>
        <end position="316"/>
    </location>
</feature>
<dbReference type="PANTHER" id="PTHR43147">
    <property type="entry name" value="PROTEIN TAS"/>
    <property type="match status" value="1"/>
</dbReference>
<reference evidence="2" key="1">
    <citation type="submission" date="2020-05" db="EMBL/GenBank/DDBJ databases">
        <authorList>
            <person name="Chiriac C."/>
            <person name="Salcher M."/>
            <person name="Ghai R."/>
            <person name="Kavagutti S V."/>
        </authorList>
    </citation>
    <scope>NUCLEOTIDE SEQUENCE</scope>
</reference>
<dbReference type="SUPFAM" id="SSF55298">
    <property type="entry name" value="YjgF-like"/>
    <property type="match status" value="1"/>
</dbReference>
<name>A0A6J6SPG6_9ZZZZ</name>
<dbReference type="InterPro" id="IPR023210">
    <property type="entry name" value="NADP_OxRdtase_dom"/>
</dbReference>
<dbReference type="Pfam" id="PF01042">
    <property type="entry name" value="Ribonuc_L-PSP"/>
    <property type="match status" value="1"/>
</dbReference>
<dbReference type="SUPFAM" id="SSF51430">
    <property type="entry name" value="NAD(P)-linked oxidoreductase"/>
    <property type="match status" value="1"/>
</dbReference>
<dbReference type="CDD" id="cd06154">
    <property type="entry name" value="YjgF_YER057c_UK114_like_6"/>
    <property type="match status" value="1"/>
</dbReference>